<evidence type="ECO:0000256" key="1">
    <source>
        <dbReference type="SAM" id="MobiDB-lite"/>
    </source>
</evidence>
<feature type="transmembrane region" description="Helical" evidence="2">
    <location>
        <begin position="254"/>
        <end position="278"/>
    </location>
</feature>
<dbReference type="AlphaFoldDB" id="A0A1G8JKD5"/>
<dbReference type="PANTHER" id="PTHR30373">
    <property type="entry name" value="UPF0603 PROTEIN YGCG"/>
    <property type="match status" value="1"/>
</dbReference>
<dbReference type="EMBL" id="FNDO01000037">
    <property type="protein sequence ID" value="SDI31734.1"/>
    <property type="molecule type" value="Genomic_DNA"/>
</dbReference>
<feature type="domain" description="TPM" evidence="3">
    <location>
        <begin position="60"/>
        <end position="180"/>
    </location>
</feature>
<keyword evidence="2" id="KW-0812">Transmembrane</keyword>
<dbReference type="Proteomes" id="UP000181870">
    <property type="component" value="Unassembled WGS sequence"/>
</dbReference>
<proteinExistence type="predicted"/>
<name>A0A1G8JKD5_BACOV</name>
<keyword evidence="2" id="KW-0472">Membrane</keyword>
<gene>
    <name evidence="4" type="ORF">SAMN05192582_103746</name>
</gene>
<evidence type="ECO:0000313" key="5">
    <source>
        <dbReference type="Proteomes" id="UP000181870"/>
    </source>
</evidence>
<evidence type="ECO:0000256" key="2">
    <source>
        <dbReference type="SAM" id="Phobius"/>
    </source>
</evidence>
<evidence type="ECO:0000313" key="4">
    <source>
        <dbReference type="EMBL" id="SDI31734.1"/>
    </source>
</evidence>
<feature type="region of interest" description="Disordered" evidence="1">
    <location>
        <begin position="396"/>
        <end position="445"/>
    </location>
</feature>
<dbReference type="Gene3D" id="3.10.310.50">
    <property type="match status" value="1"/>
</dbReference>
<evidence type="ECO:0000259" key="3">
    <source>
        <dbReference type="Pfam" id="PF04536"/>
    </source>
</evidence>
<dbReference type="Pfam" id="PF04536">
    <property type="entry name" value="TPM_phosphatase"/>
    <property type="match status" value="1"/>
</dbReference>
<feature type="transmembrane region" description="Helical" evidence="2">
    <location>
        <begin position="217"/>
        <end position="233"/>
    </location>
</feature>
<sequence length="445" mass="49689">MKDKTQKSFRGIVRILLLVFCYTFGSHAFALALEHEQTADIYKVTDVPNPRNESSSNWVSNPNQILDESYVWEINNMLSQLEDSLSIEVTVVALPSIGEDIPAEFAHKLFEHWGIGKKADDNGLLILLVLDQRKVTFATGYGLEGVLPDALCFRIQQNEMVPWFRKNDFDRGMTEGVRAVTLVLYGSDYEPVSQGTSDNYWKSAGNTLWNFLANQPPMLWIFLILVNVITYRMKVNKARPKDSSALAAIKVLTLYTPLGCLVLFFPVWPALIAASLWYKFYQKQRVILQSKTCDSCKAVALQLLPNELATPLLSASEQMEHKLGSAIHRIYQCTSCGWILRYKSIIISEYRMCNQCHTIASKRISPWKTIKEPTYSDPGLEVADYFCLMCGDKKQTTQKIPRKTPPNSDSSSNNHSSSSGRSSSRSSSGSFGGGHSGGGGASSSF</sequence>
<accession>A0A1G8JKD5</accession>
<dbReference type="InterPro" id="IPR007621">
    <property type="entry name" value="TPM_dom"/>
</dbReference>
<reference evidence="4 5" key="1">
    <citation type="submission" date="2016-10" db="EMBL/GenBank/DDBJ databases">
        <authorList>
            <person name="de Groot N.N."/>
        </authorList>
    </citation>
    <scope>NUCLEOTIDE SEQUENCE [LARGE SCALE GENOMIC DNA]</scope>
    <source>
        <strain evidence="4 5">NLAE-zl-C57</strain>
    </source>
</reference>
<feature type="compositionally biased region" description="Low complexity" evidence="1">
    <location>
        <begin position="410"/>
        <end position="429"/>
    </location>
</feature>
<dbReference type="RefSeq" id="WP_074638133.1">
    <property type="nucleotide sequence ID" value="NZ_FNDO01000037.1"/>
</dbReference>
<feature type="transmembrane region" description="Helical" evidence="2">
    <location>
        <begin position="12"/>
        <end position="33"/>
    </location>
</feature>
<organism evidence="4 5">
    <name type="scientific">Bacteroides ovatus</name>
    <dbReference type="NCBI Taxonomy" id="28116"/>
    <lineage>
        <taxon>Bacteria</taxon>
        <taxon>Pseudomonadati</taxon>
        <taxon>Bacteroidota</taxon>
        <taxon>Bacteroidia</taxon>
        <taxon>Bacteroidales</taxon>
        <taxon>Bacteroidaceae</taxon>
        <taxon>Bacteroides</taxon>
    </lineage>
</organism>
<keyword evidence="2" id="KW-1133">Transmembrane helix</keyword>
<protein>
    <recommendedName>
        <fullName evidence="3">TPM domain-containing protein</fullName>
    </recommendedName>
</protein>
<dbReference type="PANTHER" id="PTHR30373:SF2">
    <property type="entry name" value="UPF0603 PROTEIN YGCG"/>
    <property type="match status" value="1"/>
</dbReference>
<feature type="compositionally biased region" description="Gly residues" evidence="1">
    <location>
        <begin position="430"/>
        <end position="445"/>
    </location>
</feature>